<dbReference type="SUPFAM" id="SSF52047">
    <property type="entry name" value="RNI-like"/>
    <property type="match status" value="1"/>
</dbReference>
<dbReference type="OrthoDB" id="2269034at2759"/>
<proteinExistence type="predicted"/>
<accession>A0A0C9VL51</accession>
<dbReference type="Proteomes" id="UP000054279">
    <property type="component" value="Unassembled WGS sequence"/>
</dbReference>
<evidence type="ECO:0000313" key="1">
    <source>
        <dbReference type="EMBL" id="KIJ38286.1"/>
    </source>
</evidence>
<sequence>MDSISQIPQEILEQILYLSLPPLFQGQQGPLNPHTPFVKDPFTYQQEFDATFPLTFGIARFRTTLRLVCKEWNSLILDSPKLWSRLEIRANEFIEPEDPDRLRIILGRSKTMDLEIKLQLAKRGRYDGASYERYWEILEEDYMKGTLKQSSNEDVTKVAKGIQSVISILRSESYRIRVLILYYTNYGYGIFTKDFFPRNISITMPRLEYLFGSFLEPHSFASGIEQVTGAIDAPRLRSCGLHVICGGIWVSITPSSLLNITSLSAVFDPTDFQKTLKLLAGCHGLKELSWGISPWNDWGNFASNGPPRISTDLKFPLLRSLHLKIDNNKEATSHLFNDVANSLHAPQLRSLTIEGGQHSTPVRWIGLFLRRNPQLHELCISLFHLQGCPEDLLSPLVELRTLILSQMEISNAFLQSIFSGSHLPSLNKFVIENPIPGWAVSRTLLRIIKDQIVQTTAARVQFHIWTDGHVYVNTLPWYSRIISRSVSTDQVERNYLELLELAEENPEIVQWYKWDRSWSPRWTRRFGEGLKEMTREMEKLAQG</sequence>
<dbReference type="AlphaFoldDB" id="A0A0C9VL51"/>
<dbReference type="EMBL" id="KN837162">
    <property type="protein sequence ID" value="KIJ38286.1"/>
    <property type="molecule type" value="Genomic_DNA"/>
</dbReference>
<protein>
    <recommendedName>
        <fullName evidence="3">F-box domain-containing protein</fullName>
    </recommendedName>
</protein>
<keyword evidence="2" id="KW-1185">Reference proteome</keyword>
<evidence type="ECO:0008006" key="3">
    <source>
        <dbReference type="Google" id="ProtNLM"/>
    </source>
</evidence>
<name>A0A0C9VL51_SPHS4</name>
<gene>
    <name evidence="1" type="ORF">M422DRAFT_69147</name>
</gene>
<dbReference type="Gene3D" id="3.80.10.10">
    <property type="entry name" value="Ribonuclease Inhibitor"/>
    <property type="match status" value="1"/>
</dbReference>
<dbReference type="InterPro" id="IPR032675">
    <property type="entry name" value="LRR_dom_sf"/>
</dbReference>
<reference evidence="1 2" key="1">
    <citation type="submission" date="2014-06" db="EMBL/GenBank/DDBJ databases">
        <title>Evolutionary Origins and Diversification of the Mycorrhizal Mutualists.</title>
        <authorList>
            <consortium name="DOE Joint Genome Institute"/>
            <consortium name="Mycorrhizal Genomics Consortium"/>
            <person name="Kohler A."/>
            <person name="Kuo A."/>
            <person name="Nagy L.G."/>
            <person name="Floudas D."/>
            <person name="Copeland A."/>
            <person name="Barry K.W."/>
            <person name="Cichocki N."/>
            <person name="Veneault-Fourrey C."/>
            <person name="LaButti K."/>
            <person name="Lindquist E.A."/>
            <person name="Lipzen A."/>
            <person name="Lundell T."/>
            <person name="Morin E."/>
            <person name="Murat C."/>
            <person name="Riley R."/>
            <person name="Ohm R."/>
            <person name="Sun H."/>
            <person name="Tunlid A."/>
            <person name="Henrissat B."/>
            <person name="Grigoriev I.V."/>
            <person name="Hibbett D.S."/>
            <person name="Martin F."/>
        </authorList>
    </citation>
    <scope>NUCLEOTIDE SEQUENCE [LARGE SCALE GENOMIC DNA]</scope>
    <source>
        <strain evidence="1 2">SS14</strain>
    </source>
</reference>
<dbReference type="HOGENOM" id="CLU_580287_0_0_1"/>
<evidence type="ECO:0000313" key="2">
    <source>
        <dbReference type="Proteomes" id="UP000054279"/>
    </source>
</evidence>
<organism evidence="1 2">
    <name type="scientific">Sphaerobolus stellatus (strain SS14)</name>
    <dbReference type="NCBI Taxonomy" id="990650"/>
    <lineage>
        <taxon>Eukaryota</taxon>
        <taxon>Fungi</taxon>
        <taxon>Dikarya</taxon>
        <taxon>Basidiomycota</taxon>
        <taxon>Agaricomycotina</taxon>
        <taxon>Agaricomycetes</taxon>
        <taxon>Phallomycetidae</taxon>
        <taxon>Geastrales</taxon>
        <taxon>Sphaerobolaceae</taxon>
        <taxon>Sphaerobolus</taxon>
    </lineage>
</organism>